<feature type="region of interest" description="Disordered" evidence="1">
    <location>
        <begin position="47"/>
        <end position="66"/>
    </location>
</feature>
<dbReference type="Pfam" id="PF26639">
    <property type="entry name" value="Het-6_barrel"/>
    <property type="match status" value="1"/>
</dbReference>
<sequence length="621" mass="71022">MVSISPRLRDSLDYEDPEETDPRFSIGFRSVSLASTEYEYLELQGDHRTWSGSPDPAASRRRRRQRTSDRLLLEHAVPFQYRTIADGDVFRVVTMLPGERSKPIQCRLSWENSRKPRYDYRCLSYCWETTERDSAILVDGYRFPVTQNLHNALLSLRNVKSELRIWIDQICINQEDHEERSYQVSIMKHIFTNAKEVIVWLGEADDKSAKLCEYARKMPRGEHVVRDSPKNALKRILGQRQLQDALQKLLARKWFTRVWVIPEVALARFNTVAIGNELISWDNMVRLIRDTPMPEATGFDKQSAILGNPRQRIAILSQMVASQRENLYHTDITQLLILAKSSEATDLRDKVYAFDGITLLRTQIDYRDLPDYIRSVERVYLNIAHHYIDSITSEDYYSRWHGLTEVRRTQQLMSILYSAGKLHQHLDLPSWVPDWTFAWYQAPLWCKADSNMAAFSGRDGWSAGIRSGYRAGGEKLETFEFVDGAAGRRRLRVSALLVDTVLQVGALAGETGACMRLLTQGQISQASTPDAIDLPTFSYGRDHFITEHGLHGLATTGIAPGDRIAVFLGGDVPFVLRPNRDQDGDDQIFVLLCECFISSKGIMGGEHTQNNWTLAEDIILK</sequence>
<reference evidence="3" key="1">
    <citation type="submission" date="2023-07" db="EMBL/GenBank/DDBJ databases">
        <title>Black Yeasts Isolated from many extreme environments.</title>
        <authorList>
            <person name="Coleine C."/>
            <person name="Stajich J.E."/>
            <person name="Selbmann L."/>
        </authorList>
    </citation>
    <scope>NUCLEOTIDE SEQUENCE</scope>
    <source>
        <strain evidence="3">CCFEE 5485</strain>
    </source>
</reference>
<evidence type="ECO:0000313" key="3">
    <source>
        <dbReference type="EMBL" id="KAK3675869.1"/>
    </source>
</evidence>
<accession>A0AAE1C2U0</accession>
<proteinExistence type="predicted"/>
<feature type="domain" description="Heterokaryon incompatibility" evidence="2">
    <location>
        <begin position="120"/>
        <end position="263"/>
    </location>
</feature>
<dbReference type="EMBL" id="JAUTXT010000012">
    <property type="protein sequence ID" value="KAK3675869.1"/>
    <property type="molecule type" value="Genomic_DNA"/>
</dbReference>
<dbReference type="PANTHER" id="PTHR24148:SF73">
    <property type="entry name" value="HET DOMAIN PROTEIN (AFU_ORTHOLOGUE AFUA_8G01020)"/>
    <property type="match status" value="1"/>
</dbReference>
<comment type="caution">
    <text evidence="3">The sequence shown here is derived from an EMBL/GenBank/DDBJ whole genome shotgun (WGS) entry which is preliminary data.</text>
</comment>
<name>A0AAE1C2U0_9PEZI</name>
<evidence type="ECO:0000256" key="1">
    <source>
        <dbReference type="SAM" id="MobiDB-lite"/>
    </source>
</evidence>
<evidence type="ECO:0000313" key="4">
    <source>
        <dbReference type="Proteomes" id="UP001274830"/>
    </source>
</evidence>
<evidence type="ECO:0000259" key="2">
    <source>
        <dbReference type="Pfam" id="PF06985"/>
    </source>
</evidence>
<dbReference type="InterPro" id="IPR010730">
    <property type="entry name" value="HET"/>
</dbReference>
<dbReference type="Pfam" id="PF06985">
    <property type="entry name" value="HET"/>
    <property type="match status" value="1"/>
</dbReference>
<dbReference type="PANTHER" id="PTHR24148">
    <property type="entry name" value="ANKYRIN REPEAT DOMAIN-CONTAINING PROTEIN 39 HOMOLOG-RELATED"/>
    <property type="match status" value="1"/>
</dbReference>
<protein>
    <recommendedName>
        <fullName evidence="2">Heterokaryon incompatibility domain-containing protein</fullName>
    </recommendedName>
</protein>
<dbReference type="InterPro" id="IPR052895">
    <property type="entry name" value="HetReg/Transcr_Mod"/>
</dbReference>
<keyword evidence="4" id="KW-1185">Reference proteome</keyword>
<gene>
    <name evidence="3" type="ORF">LTR78_004061</name>
</gene>
<feature type="region of interest" description="Disordered" evidence="1">
    <location>
        <begin position="1"/>
        <end position="21"/>
    </location>
</feature>
<dbReference type="Proteomes" id="UP001274830">
    <property type="component" value="Unassembled WGS sequence"/>
</dbReference>
<organism evidence="3 4">
    <name type="scientific">Recurvomyces mirabilis</name>
    <dbReference type="NCBI Taxonomy" id="574656"/>
    <lineage>
        <taxon>Eukaryota</taxon>
        <taxon>Fungi</taxon>
        <taxon>Dikarya</taxon>
        <taxon>Ascomycota</taxon>
        <taxon>Pezizomycotina</taxon>
        <taxon>Dothideomycetes</taxon>
        <taxon>Dothideomycetidae</taxon>
        <taxon>Mycosphaerellales</taxon>
        <taxon>Teratosphaeriaceae</taxon>
        <taxon>Recurvomyces</taxon>
    </lineage>
</organism>
<dbReference type="AlphaFoldDB" id="A0AAE1C2U0"/>